<feature type="transmembrane region" description="Helical" evidence="1">
    <location>
        <begin position="266"/>
        <end position="288"/>
    </location>
</feature>
<keyword evidence="1" id="KW-0812">Transmembrane</keyword>
<sequence>MTALLILAASIFTGIGTYHLACAFVDVPTARTSKMMLLARKQTGAINENLFDVYLTKISEKLTPLLHLDPMKRGRLAVTLNIAGIPLTPECYTMKAILTAALIALAGLPFLFIMPLLVFLFFGLAIMVWFAVYYKASDIVKKRKKLIESELPRFAVSIQQSLAADRDVLKLLTSYRKIAGPHLGQELDITIADMKTANYENALLHFQNRVGSTMLSDIVRGLIGTLRGDDQQMYFKMLVFDMRQIEQSNLKKEAQKRPKQMQKYSMLMLFCILLIYVVVLSVEVVSSLEGFF</sequence>
<feature type="transmembrane region" description="Helical" evidence="1">
    <location>
        <begin position="110"/>
        <end position="134"/>
    </location>
</feature>
<evidence type="ECO:0000313" key="3">
    <source>
        <dbReference type="Proteomes" id="UP000095003"/>
    </source>
</evidence>
<gene>
    <name evidence="2" type="ORF">BEH84_01491</name>
</gene>
<dbReference type="EMBL" id="MCGI01000001">
    <property type="protein sequence ID" value="ODM13772.1"/>
    <property type="molecule type" value="Genomic_DNA"/>
</dbReference>
<dbReference type="PATRIC" id="fig|1432052.3.peg.1632"/>
<keyword evidence="1" id="KW-0472">Membrane</keyword>
<dbReference type="Proteomes" id="UP000095003">
    <property type="component" value="Unassembled WGS sequence"/>
</dbReference>
<dbReference type="RefSeq" id="WP_069156258.1">
    <property type="nucleotide sequence ID" value="NZ_DAWDRA010000024.1"/>
</dbReference>
<organism evidence="2 3">
    <name type="scientific">Eisenbergiella tayi</name>
    <dbReference type="NCBI Taxonomy" id="1432052"/>
    <lineage>
        <taxon>Bacteria</taxon>
        <taxon>Bacillati</taxon>
        <taxon>Bacillota</taxon>
        <taxon>Clostridia</taxon>
        <taxon>Lachnospirales</taxon>
        <taxon>Lachnospiraceae</taxon>
        <taxon>Eisenbergiella</taxon>
    </lineage>
</organism>
<reference evidence="2 3" key="1">
    <citation type="submission" date="2016-07" db="EMBL/GenBank/DDBJ databases">
        <title>Characterization of isolates of Eisenbergiella tayi derived from blood cultures, using whole genome sequencing.</title>
        <authorList>
            <person name="Burdz T."/>
            <person name="Wiebe D."/>
            <person name="Huynh C."/>
            <person name="Bernard K."/>
        </authorList>
    </citation>
    <scope>NUCLEOTIDE SEQUENCE [LARGE SCALE GENOMIC DNA]</scope>
    <source>
        <strain evidence="2 3">NML 120489</strain>
    </source>
</reference>
<name>A0A1E3AYI6_9FIRM</name>
<proteinExistence type="predicted"/>
<accession>A0A1E3AYI6</accession>
<evidence type="ECO:0000313" key="2">
    <source>
        <dbReference type="EMBL" id="ODM13772.1"/>
    </source>
</evidence>
<keyword evidence="1" id="KW-1133">Transmembrane helix</keyword>
<evidence type="ECO:0000256" key="1">
    <source>
        <dbReference type="SAM" id="Phobius"/>
    </source>
</evidence>
<evidence type="ECO:0008006" key="4">
    <source>
        <dbReference type="Google" id="ProtNLM"/>
    </source>
</evidence>
<comment type="caution">
    <text evidence="2">The sequence shown here is derived from an EMBL/GenBank/DDBJ whole genome shotgun (WGS) entry which is preliminary data.</text>
</comment>
<protein>
    <recommendedName>
        <fullName evidence="4">Secretion protein F</fullName>
    </recommendedName>
</protein>
<dbReference type="AlphaFoldDB" id="A0A1E3AYI6"/>